<accession>A0A3M0A2H6</accession>
<dbReference type="EMBL" id="REFI01000005">
    <property type="protein sequence ID" value="RMA79030.1"/>
    <property type="molecule type" value="Genomic_DNA"/>
</dbReference>
<keyword evidence="1" id="KW-0472">Membrane</keyword>
<evidence type="ECO:0000313" key="2">
    <source>
        <dbReference type="EMBL" id="RMA79030.1"/>
    </source>
</evidence>
<keyword evidence="1" id="KW-1133">Transmembrane helix</keyword>
<dbReference type="Proteomes" id="UP000267246">
    <property type="component" value="Unassembled WGS sequence"/>
</dbReference>
<protein>
    <submittedName>
        <fullName evidence="2">Uncharacterized protein</fullName>
    </submittedName>
</protein>
<sequence length="135" mass="15520">MDILEQKKIKTGLITCLTMVSLFIFSLVLFLVFGKTNNLTINSLEKLGKDAKVNFIVCVAIFTIFTLLAFWISALYLILKRAFVVYYHKQYVIFVLGCLILPLMYASSIWALILNKNIINLMEEDLKTNKQTEEV</sequence>
<name>A0A3M0A2H6_9BACT</name>
<organism evidence="2 3">
    <name type="scientific">Metamycoplasma subdolum</name>
    <dbReference type="NCBI Taxonomy" id="92407"/>
    <lineage>
        <taxon>Bacteria</taxon>
        <taxon>Bacillati</taxon>
        <taxon>Mycoplasmatota</taxon>
        <taxon>Mycoplasmoidales</taxon>
        <taxon>Metamycoplasmataceae</taxon>
        <taxon>Metamycoplasma</taxon>
    </lineage>
</organism>
<evidence type="ECO:0000256" key="1">
    <source>
        <dbReference type="SAM" id="Phobius"/>
    </source>
</evidence>
<comment type="caution">
    <text evidence="2">The sequence shown here is derived from an EMBL/GenBank/DDBJ whole genome shotgun (WGS) entry which is preliminary data.</text>
</comment>
<reference evidence="2 3" key="1">
    <citation type="submission" date="2018-10" db="EMBL/GenBank/DDBJ databases">
        <title>Genomic Encyclopedia of Archaeal and Bacterial Type Strains, Phase II (KMG-II): from individual species to whole genera.</title>
        <authorList>
            <person name="Goeker M."/>
        </authorList>
    </citation>
    <scope>NUCLEOTIDE SEQUENCE [LARGE SCALE GENOMIC DNA]</scope>
    <source>
        <strain evidence="2 3">ATCC 29870</strain>
    </source>
</reference>
<keyword evidence="3" id="KW-1185">Reference proteome</keyword>
<gene>
    <name evidence="2" type="ORF">JN00_0074</name>
</gene>
<proteinExistence type="predicted"/>
<feature type="transmembrane region" description="Helical" evidence="1">
    <location>
        <begin position="91"/>
        <end position="113"/>
    </location>
</feature>
<evidence type="ECO:0000313" key="3">
    <source>
        <dbReference type="Proteomes" id="UP000267246"/>
    </source>
</evidence>
<feature type="transmembrane region" description="Helical" evidence="1">
    <location>
        <begin position="53"/>
        <end position="79"/>
    </location>
</feature>
<dbReference type="AlphaFoldDB" id="A0A3M0A2H6"/>
<dbReference type="RefSeq" id="WP_121940572.1">
    <property type="nucleotide sequence ID" value="NZ_CP137846.1"/>
</dbReference>
<keyword evidence="1" id="KW-0812">Transmembrane</keyword>
<feature type="transmembrane region" description="Helical" evidence="1">
    <location>
        <begin position="12"/>
        <end position="33"/>
    </location>
</feature>